<dbReference type="InterPro" id="IPR011009">
    <property type="entry name" value="Kinase-like_dom_sf"/>
</dbReference>
<evidence type="ECO:0000256" key="4">
    <source>
        <dbReference type="ARBA" id="ARBA00022741"/>
    </source>
</evidence>
<dbReference type="SUPFAM" id="SSF56112">
    <property type="entry name" value="Protein kinase-like (PK-like)"/>
    <property type="match status" value="1"/>
</dbReference>
<dbReference type="PROSITE" id="PS00107">
    <property type="entry name" value="PROTEIN_KINASE_ATP"/>
    <property type="match status" value="1"/>
</dbReference>
<dbReference type="AlphaFoldDB" id="A0AAU9JSU2"/>
<dbReference type="CDD" id="cd05123">
    <property type="entry name" value="STKc_AGC"/>
    <property type="match status" value="1"/>
</dbReference>
<dbReference type="InterPro" id="IPR000719">
    <property type="entry name" value="Prot_kinase_dom"/>
</dbReference>
<name>A0AAU9JSU2_9CILI</name>
<evidence type="ECO:0000313" key="12">
    <source>
        <dbReference type="EMBL" id="CAG9327468.1"/>
    </source>
</evidence>
<keyword evidence="6 7" id="KW-0067">ATP-binding</keyword>
<feature type="domain" description="AGC-kinase C-terminal" evidence="11">
    <location>
        <begin position="295"/>
        <end position="365"/>
    </location>
</feature>
<dbReference type="SMART" id="SM00133">
    <property type="entry name" value="S_TK_X"/>
    <property type="match status" value="1"/>
</dbReference>
<dbReference type="PROSITE" id="PS50011">
    <property type="entry name" value="PROTEIN_KINASE_DOM"/>
    <property type="match status" value="1"/>
</dbReference>
<keyword evidence="3" id="KW-0808">Transferase</keyword>
<evidence type="ECO:0000313" key="13">
    <source>
        <dbReference type="Proteomes" id="UP001162131"/>
    </source>
</evidence>
<keyword evidence="2" id="KW-0597">Phosphoprotein</keyword>
<comment type="similarity">
    <text evidence="8">Belongs to the protein kinase superfamily.</text>
</comment>
<dbReference type="Pfam" id="PF00433">
    <property type="entry name" value="Pkinase_C"/>
    <property type="match status" value="1"/>
</dbReference>
<dbReference type="EMBL" id="CAJZBQ010000043">
    <property type="protein sequence ID" value="CAG9327468.1"/>
    <property type="molecule type" value="Genomic_DNA"/>
</dbReference>
<keyword evidence="5" id="KW-0418">Kinase</keyword>
<dbReference type="GO" id="GO:0004674">
    <property type="term" value="F:protein serine/threonine kinase activity"/>
    <property type="evidence" value="ECO:0007669"/>
    <property type="project" value="UniProtKB-KW"/>
</dbReference>
<evidence type="ECO:0000259" key="11">
    <source>
        <dbReference type="PROSITE" id="PS51285"/>
    </source>
</evidence>
<dbReference type="SMART" id="SM00220">
    <property type="entry name" value="S_TKc"/>
    <property type="match status" value="1"/>
</dbReference>
<organism evidence="12 13">
    <name type="scientific">Blepharisma stoltei</name>
    <dbReference type="NCBI Taxonomy" id="1481888"/>
    <lineage>
        <taxon>Eukaryota</taxon>
        <taxon>Sar</taxon>
        <taxon>Alveolata</taxon>
        <taxon>Ciliophora</taxon>
        <taxon>Postciliodesmatophora</taxon>
        <taxon>Heterotrichea</taxon>
        <taxon>Heterotrichida</taxon>
        <taxon>Blepharismidae</taxon>
        <taxon>Blepharisma</taxon>
    </lineage>
</organism>
<keyword evidence="4 7" id="KW-0547">Nucleotide-binding</keyword>
<evidence type="ECO:0000259" key="10">
    <source>
        <dbReference type="PROSITE" id="PS50011"/>
    </source>
</evidence>
<reference evidence="12" key="1">
    <citation type="submission" date="2021-09" db="EMBL/GenBank/DDBJ databases">
        <authorList>
            <consortium name="AG Swart"/>
            <person name="Singh M."/>
            <person name="Singh A."/>
            <person name="Seah K."/>
            <person name="Emmerich C."/>
        </authorList>
    </citation>
    <scope>NUCLEOTIDE SEQUENCE</scope>
    <source>
        <strain evidence="12">ATCC30299</strain>
    </source>
</reference>
<comment type="caution">
    <text evidence="12">The sequence shown here is derived from an EMBL/GenBank/DDBJ whole genome shotgun (WGS) entry which is preliminary data.</text>
</comment>
<evidence type="ECO:0000256" key="9">
    <source>
        <dbReference type="SAM" id="MobiDB-lite"/>
    </source>
</evidence>
<evidence type="ECO:0000256" key="3">
    <source>
        <dbReference type="ARBA" id="ARBA00022679"/>
    </source>
</evidence>
<evidence type="ECO:0000256" key="6">
    <source>
        <dbReference type="ARBA" id="ARBA00022840"/>
    </source>
</evidence>
<evidence type="ECO:0000256" key="8">
    <source>
        <dbReference type="RuleBase" id="RU000304"/>
    </source>
</evidence>
<dbReference type="InterPro" id="IPR000961">
    <property type="entry name" value="AGC-kinase_C"/>
</dbReference>
<accession>A0AAU9JSU2</accession>
<keyword evidence="13" id="KW-1185">Reference proteome</keyword>
<evidence type="ECO:0000256" key="2">
    <source>
        <dbReference type="ARBA" id="ARBA00022553"/>
    </source>
</evidence>
<dbReference type="InterPro" id="IPR017441">
    <property type="entry name" value="Protein_kinase_ATP_BS"/>
</dbReference>
<evidence type="ECO:0000256" key="7">
    <source>
        <dbReference type="PROSITE-ProRule" id="PRU10141"/>
    </source>
</evidence>
<dbReference type="FunFam" id="3.30.200.20:FF:000537">
    <property type="entry name" value="Non-specific serine/threonine protein kinase"/>
    <property type="match status" value="1"/>
</dbReference>
<sequence length="365" mass="42178">MGCCFSSDDDETLKRPLLKADPSSIITHYPSPSQLTPEDFKAIKLLGKGSFGKVLLVTKKGTSNYYAMKILKKKVIEKRKQRTHTLNEKKIMEKSNCPFIVQLKYSFQTKDKLYMVMEYMSGGELFFHLKKCGRFTEERARFYVAEILLAFEYLHSHGIIYRDLKPENILLDYDGHIKITDFGLSKLGLSSSNPKAFTFCGTPEYLAPEILKNQGHDKKVDFWSLGALLYEMLSGAPPFYSKNRNEMYKNVLNKQVEMKPHFSNEASDFLLKLLQINPENRLSDMEEIKKHPFFKGLDWDELAHKNYDAPFKPRVSNSTDVRNFDPQFTSEPPEDSCDSTVSQDPLVNKYPDFTYIGHDELYAEE</sequence>
<dbReference type="PROSITE" id="PS00108">
    <property type="entry name" value="PROTEIN_KINASE_ST"/>
    <property type="match status" value="1"/>
</dbReference>
<protein>
    <submittedName>
        <fullName evidence="12">Uncharacterized protein</fullName>
    </submittedName>
</protein>
<dbReference type="PANTHER" id="PTHR24351">
    <property type="entry name" value="RIBOSOMAL PROTEIN S6 KINASE"/>
    <property type="match status" value="1"/>
</dbReference>
<proteinExistence type="inferred from homology"/>
<dbReference type="Gene3D" id="1.10.510.10">
    <property type="entry name" value="Transferase(Phosphotransferase) domain 1"/>
    <property type="match status" value="1"/>
</dbReference>
<dbReference type="PROSITE" id="PS51285">
    <property type="entry name" value="AGC_KINASE_CTER"/>
    <property type="match status" value="1"/>
</dbReference>
<dbReference type="GO" id="GO:0005524">
    <property type="term" value="F:ATP binding"/>
    <property type="evidence" value="ECO:0007669"/>
    <property type="project" value="UniProtKB-UniRule"/>
</dbReference>
<keyword evidence="1 8" id="KW-0723">Serine/threonine-protein kinase</keyword>
<feature type="domain" description="Protein kinase" evidence="10">
    <location>
        <begin position="40"/>
        <end position="294"/>
    </location>
</feature>
<feature type="region of interest" description="Disordered" evidence="9">
    <location>
        <begin position="322"/>
        <end position="344"/>
    </location>
</feature>
<evidence type="ECO:0000256" key="5">
    <source>
        <dbReference type="ARBA" id="ARBA00022777"/>
    </source>
</evidence>
<dbReference type="InterPro" id="IPR045270">
    <property type="entry name" value="STKc_AGC"/>
</dbReference>
<feature type="binding site" evidence="7">
    <location>
        <position position="69"/>
    </location>
    <ligand>
        <name>ATP</name>
        <dbReference type="ChEBI" id="CHEBI:30616"/>
    </ligand>
</feature>
<dbReference type="InterPro" id="IPR008271">
    <property type="entry name" value="Ser/Thr_kinase_AS"/>
</dbReference>
<dbReference type="Proteomes" id="UP001162131">
    <property type="component" value="Unassembled WGS sequence"/>
</dbReference>
<gene>
    <name evidence="12" type="ORF">BSTOLATCC_MIC43503</name>
</gene>
<dbReference type="Pfam" id="PF00069">
    <property type="entry name" value="Pkinase"/>
    <property type="match status" value="1"/>
</dbReference>
<dbReference type="Gene3D" id="3.30.200.20">
    <property type="entry name" value="Phosphorylase Kinase, domain 1"/>
    <property type="match status" value="1"/>
</dbReference>
<evidence type="ECO:0000256" key="1">
    <source>
        <dbReference type="ARBA" id="ARBA00022527"/>
    </source>
</evidence>
<dbReference type="FunFam" id="1.10.510.10:FF:000008">
    <property type="entry name" value="Non-specific serine/threonine protein kinase"/>
    <property type="match status" value="1"/>
</dbReference>
<dbReference type="InterPro" id="IPR017892">
    <property type="entry name" value="Pkinase_C"/>
</dbReference>